<name>A0AAE0I519_9PEZI</name>
<evidence type="ECO:0000313" key="5">
    <source>
        <dbReference type="Proteomes" id="UP001283341"/>
    </source>
</evidence>
<dbReference type="EMBL" id="JAUEDM010000004">
    <property type="protein sequence ID" value="KAK3318525.1"/>
    <property type="molecule type" value="Genomic_DNA"/>
</dbReference>
<accession>A0AAE0I519</accession>
<keyword evidence="3" id="KW-0732">Signal</keyword>
<keyword evidence="2" id="KW-1133">Transmembrane helix</keyword>
<organism evidence="4 5">
    <name type="scientific">Apodospora peruviana</name>
    <dbReference type="NCBI Taxonomy" id="516989"/>
    <lineage>
        <taxon>Eukaryota</taxon>
        <taxon>Fungi</taxon>
        <taxon>Dikarya</taxon>
        <taxon>Ascomycota</taxon>
        <taxon>Pezizomycotina</taxon>
        <taxon>Sordariomycetes</taxon>
        <taxon>Sordariomycetidae</taxon>
        <taxon>Sordariales</taxon>
        <taxon>Lasiosphaeriaceae</taxon>
        <taxon>Apodospora</taxon>
    </lineage>
</organism>
<evidence type="ECO:0000256" key="1">
    <source>
        <dbReference type="SAM" id="MobiDB-lite"/>
    </source>
</evidence>
<dbReference type="AlphaFoldDB" id="A0AAE0I519"/>
<keyword evidence="2" id="KW-0812">Transmembrane</keyword>
<gene>
    <name evidence="4" type="ORF">B0H66DRAFT_622553</name>
</gene>
<sequence length="349" mass="38121">MAGGLCLFLIIGMACTAGPMLLPHIFALDHVRPLVTLGLVASLFQYFNNCRFISFPHEPPFWCGVAHSTAILKDSQQFSTIWSRASHMYRAKLPALTPGELVGPLTGARSIHCRAVLPYSLFHHCGTGRDTKGLPELSSGPRSETRSTRQPRKGKHLGQTYDTLGTYDNRKYGQSFGSPSPYLAITQNSSDPSLPTPSFLTQRSHDNITTDHSFQQHRRHFGNLTLPKESAKWQHPVGTLASIRERSRLVISLYLHLLAIAFVVAAVYGHLNRVFAEVSLSGAAPRLCPVPGCIHEVDIHTSDLVLPVCVVIPSSFSSSFGSHGVPGPGPWEGGGKHDENPFLLESMSP</sequence>
<reference evidence="4" key="2">
    <citation type="submission" date="2023-06" db="EMBL/GenBank/DDBJ databases">
        <authorList>
            <consortium name="Lawrence Berkeley National Laboratory"/>
            <person name="Haridas S."/>
            <person name="Hensen N."/>
            <person name="Bonometti L."/>
            <person name="Westerberg I."/>
            <person name="Brannstrom I.O."/>
            <person name="Guillou S."/>
            <person name="Cros-Aarteil S."/>
            <person name="Calhoun S."/>
            <person name="Kuo A."/>
            <person name="Mondo S."/>
            <person name="Pangilinan J."/>
            <person name="Riley R."/>
            <person name="Labutti K."/>
            <person name="Andreopoulos B."/>
            <person name="Lipzen A."/>
            <person name="Chen C."/>
            <person name="Yanf M."/>
            <person name="Daum C."/>
            <person name="Ng V."/>
            <person name="Clum A."/>
            <person name="Steindorff A."/>
            <person name="Ohm R."/>
            <person name="Martin F."/>
            <person name="Silar P."/>
            <person name="Natvig D."/>
            <person name="Lalanne C."/>
            <person name="Gautier V."/>
            <person name="Ament-Velasquez S.L."/>
            <person name="Kruys A."/>
            <person name="Hutchinson M.I."/>
            <person name="Powell A.J."/>
            <person name="Barry K."/>
            <person name="Miller A.N."/>
            <person name="Grigoriev I.V."/>
            <person name="Debuchy R."/>
            <person name="Gladieux P."/>
            <person name="Thoren M.H."/>
            <person name="Johannesson H."/>
        </authorList>
    </citation>
    <scope>NUCLEOTIDE SEQUENCE</scope>
    <source>
        <strain evidence="4">CBS 118394</strain>
    </source>
</reference>
<feature type="chain" id="PRO_5044501942" evidence="3">
    <location>
        <begin position="18"/>
        <end position="349"/>
    </location>
</feature>
<evidence type="ECO:0000256" key="2">
    <source>
        <dbReference type="SAM" id="Phobius"/>
    </source>
</evidence>
<reference evidence="4" key="1">
    <citation type="journal article" date="2023" name="Mol. Phylogenet. Evol.">
        <title>Genome-scale phylogeny and comparative genomics of the fungal order Sordariales.</title>
        <authorList>
            <person name="Hensen N."/>
            <person name="Bonometti L."/>
            <person name="Westerberg I."/>
            <person name="Brannstrom I.O."/>
            <person name="Guillou S."/>
            <person name="Cros-Aarteil S."/>
            <person name="Calhoun S."/>
            <person name="Haridas S."/>
            <person name="Kuo A."/>
            <person name="Mondo S."/>
            <person name="Pangilinan J."/>
            <person name="Riley R."/>
            <person name="LaButti K."/>
            <person name="Andreopoulos B."/>
            <person name="Lipzen A."/>
            <person name="Chen C."/>
            <person name="Yan M."/>
            <person name="Daum C."/>
            <person name="Ng V."/>
            <person name="Clum A."/>
            <person name="Steindorff A."/>
            <person name="Ohm R.A."/>
            <person name="Martin F."/>
            <person name="Silar P."/>
            <person name="Natvig D.O."/>
            <person name="Lalanne C."/>
            <person name="Gautier V."/>
            <person name="Ament-Velasquez S.L."/>
            <person name="Kruys A."/>
            <person name="Hutchinson M.I."/>
            <person name="Powell A.J."/>
            <person name="Barry K."/>
            <person name="Miller A.N."/>
            <person name="Grigoriev I.V."/>
            <person name="Debuchy R."/>
            <person name="Gladieux P."/>
            <person name="Hiltunen Thoren M."/>
            <person name="Johannesson H."/>
        </authorList>
    </citation>
    <scope>NUCLEOTIDE SEQUENCE</scope>
    <source>
        <strain evidence="4">CBS 118394</strain>
    </source>
</reference>
<feature type="signal peptide" evidence="3">
    <location>
        <begin position="1"/>
        <end position="17"/>
    </location>
</feature>
<feature type="region of interest" description="Disordered" evidence="1">
    <location>
        <begin position="320"/>
        <end position="340"/>
    </location>
</feature>
<feature type="transmembrane region" description="Helical" evidence="2">
    <location>
        <begin position="249"/>
        <end position="271"/>
    </location>
</feature>
<evidence type="ECO:0000256" key="3">
    <source>
        <dbReference type="SAM" id="SignalP"/>
    </source>
</evidence>
<proteinExistence type="predicted"/>
<protein>
    <submittedName>
        <fullName evidence="4">Uncharacterized protein</fullName>
    </submittedName>
</protein>
<dbReference type="Proteomes" id="UP001283341">
    <property type="component" value="Unassembled WGS sequence"/>
</dbReference>
<feature type="compositionally biased region" description="Gly residues" evidence="1">
    <location>
        <begin position="324"/>
        <end position="333"/>
    </location>
</feature>
<keyword evidence="5" id="KW-1185">Reference proteome</keyword>
<evidence type="ECO:0000313" key="4">
    <source>
        <dbReference type="EMBL" id="KAK3318525.1"/>
    </source>
</evidence>
<feature type="region of interest" description="Disordered" evidence="1">
    <location>
        <begin position="132"/>
        <end position="163"/>
    </location>
</feature>
<comment type="caution">
    <text evidence="4">The sequence shown here is derived from an EMBL/GenBank/DDBJ whole genome shotgun (WGS) entry which is preliminary data.</text>
</comment>
<keyword evidence="2" id="KW-0472">Membrane</keyword>